<proteinExistence type="predicted"/>
<reference evidence="3" key="1">
    <citation type="journal article" date="2011" name="Nat. Biotechnol.">
        <title>The genomic sequence of the Chinese hamster ovary (CHO)-K1 cell line.</title>
        <authorList>
            <person name="Xu X."/>
            <person name="Nagarajan H."/>
            <person name="Lewis N.E."/>
            <person name="Pan S."/>
            <person name="Cai Z."/>
            <person name="Liu X."/>
            <person name="Chen W."/>
            <person name="Xie M."/>
            <person name="Wang W."/>
            <person name="Hammond S."/>
            <person name="Andersen M.R."/>
            <person name="Neff N."/>
            <person name="Passarelli B."/>
            <person name="Koh W."/>
            <person name="Fan H.C."/>
            <person name="Wang J."/>
            <person name="Gui Y."/>
            <person name="Lee K.H."/>
            <person name="Betenbaugh M.J."/>
            <person name="Quake S.R."/>
            <person name="Famili I."/>
            <person name="Palsson B.O."/>
            <person name="Wang J."/>
        </authorList>
    </citation>
    <scope>NUCLEOTIDE SEQUENCE [LARGE SCALE GENOMIC DNA]</scope>
    <source>
        <strain evidence="3">CHO K1 cell line</strain>
    </source>
</reference>
<dbReference type="Proteomes" id="UP000001075">
    <property type="component" value="Unassembled WGS sequence"/>
</dbReference>
<evidence type="ECO:0000256" key="1">
    <source>
        <dbReference type="SAM" id="MobiDB-lite"/>
    </source>
</evidence>
<organism evidence="2 3">
    <name type="scientific">Cricetulus griseus</name>
    <name type="common">Chinese hamster</name>
    <name type="synonym">Cricetulus barabensis griseus</name>
    <dbReference type="NCBI Taxonomy" id="10029"/>
    <lineage>
        <taxon>Eukaryota</taxon>
        <taxon>Metazoa</taxon>
        <taxon>Chordata</taxon>
        <taxon>Craniata</taxon>
        <taxon>Vertebrata</taxon>
        <taxon>Euteleostomi</taxon>
        <taxon>Mammalia</taxon>
        <taxon>Eutheria</taxon>
        <taxon>Euarchontoglires</taxon>
        <taxon>Glires</taxon>
        <taxon>Rodentia</taxon>
        <taxon>Myomorpha</taxon>
        <taxon>Muroidea</taxon>
        <taxon>Cricetidae</taxon>
        <taxon>Cricetinae</taxon>
        <taxon>Cricetulus</taxon>
    </lineage>
</organism>
<gene>
    <name evidence="2" type="ORF">I79_010362</name>
</gene>
<dbReference type="InParanoid" id="G3HI95"/>
<feature type="region of interest" description="Disordered" evidence="1">
    <location>
        <begin position="1"/>
        <end position="24"/>
    </location>
</feature>
<sequence length="61" mass="6191">MTRAAEAAQLAPLSETGTKGGAVVSTAKGKDKVVTLLQMAPSGITADESRVTYCIAKGHCV</sequence>
<dbReference type="EMBL" id="JH000399">
    <property type="protein sequence ID" value="EGW10631.1"/>
    <property type="molecule type" value="Genomic_DNA"/>
</dbReference>
<evidence type="ECO:0000313" key="3">
    <source>
        <dbReference type="Proteomes" id="UP000001075"/>
    </source>
</evidence>
<name>G3HI95_CRIGR</name>
<protein>
    <submittedName>
        <fullName evidence="2">Uncharacterized protein</fullName>
    </submittedName>
</protein>
<evidence type="ECO:0000313" key="2">
    <source>
        <dbReference type="EMBL" id="EGW10631.1"/>
    </source>
</evidence>
<dbReference type="AlphaFoldDB" id="G3HI95"/>
<accession>G3HI95</accession>